<feature type="domain" description="N-acetyltransferase" evidence="2">
    <location>
        <begin position="1"/>
        <end position="182"/>
    </location>
</feature>
<evidence type="ECO:0000259" key="2">
    <source>
        <dbReference type="PROSITE" id="PS51186"/>
    </source>
</evidence>
<dbReference type="RefSeq" id="WP_258780870.1">
    <property type="nucleotide sequence ID" value="NZ_JANUGP010000020.1"/>
</dbReference>
<gene>
    <name evidence="3" type="ORF">NX794_23875</name>
</gene>
<dbReference type="Gene3D" id="3.40.630.30">
    <property type="match status" value="1"/>
</dbReference>
<protein>
    <submittedName>
        <fullName evidence="3">GNAT family N-acetyltransferase</fullName>
    </submittedName>
</protein>
<sequence>MTAPEVHVVGGAGLEAHADALRAVYAEAFCAPPWDEDPARAEEFAGRLPASVRCPGFRAAVAVRDGEVLGFATARTTPSPFPADRCYPQAEAGLGAERTAAWLVGAREVEELAVRAGARGTGLAARLLTAVTADAPAGRCWLLTSVRAPRALSFYRRQGWIQATHPSPDGQGTAVFLGPRHPSRSLVTGPL</sequence>
<accession>A0ABT2B6U2</accession>
<feature type="region of interest" description="Disordered" evidence="1">
    <location>
        <begin position="168"/>
        <end position="191"/>
    </location>
</feature>
<keyword evidence="4" id="KW-1185">Reference proteome</keyword>
<evidence type="ECO:0000313" key="3">
    <source>
        <dbReference type="EMBL" id="MCS0604229.1"/>
    </source>
</evidence>
<evidence type="ECO:0000256" key="1">
    <source>
        <dbReference type="SAM" id="MobiDB-lite"/>
    </source>
</evidence>
<dbReference type="SUPFAM" id="SSF55729">
    <property type="entry name" value="Acyl-CoA N-acyltransferases (Nat)"/>
    <property type="match status" value="1"/>
</dbReference>
<dbReference type="EMBL" id="JANUGP010000020">
    <property type="protein sequence ID" value="MCS0604229.1"/>
    <property type="molecule type" value="Genomic_DNA"/>
</dbReference>
<comment type="caution">
    <text evidence="3">The sequence shown here is derived from an EMBL/GenBank/DDBJ whole genome shotgun (WGS) entry which is preliminary data.</text>
</comment>
<reference evidence="3 4" key="1">
    <citation type="submission" date="2022-08" db="EMBL/GenBank/DDBJ databases">
        <authorList>
            <person name="Somphong A."/>
            <person name="Phongsopitanun W."/>
        </authorList>
    </citation>
    <scope>NUCLEOTIDE SEQUENCE [LARGE SCALE GENOMIC DNA]</scope>
    <source>
        <strain evidence="3 4">LP11</strain>
    </source>
</reference>
<dbReference type="PROSITE" id="PS51186">
    <property type="entry name" value="GNAT"/>
    <property type="match status" value="1"/>
</dbReference>
<dbReference type="Pfam" id="PF00583">
    <property type="entry name" value="Acetyltransf_1"/>
    <property type="match status" value="1"/>
</dbReference>
<organism evidence="3 4">
    <name type="scientific">Streptomyces pyxinicus</name>
    <dbReference type="NCBI Taxonomy" id="2970331"/>
    <lineage>
        <taxon>Bacteria</taxon>
        <taxon>Bacillati</taxon>
        <taxon>Actinomycetota</taxon>
        <taxon>Actinomycetes</taxon>
        <taxon>Kitasatosporales</taxon>
        <taxon>Streptomycetaceae</taxon>
        <taxon>Streptomyces</taxon>
    </lineage>
</organism>
<dbReference type="InterPro" id="IPR016181">
    <property type="entry name" value="Acyl_CoA_acyltransferase"/>
</dbReference>
<name>A0ABT2B6U2_9ACTN</name>
<dbReference type="InterPro" id="IPR000182">
    <property type="entry name" value="GNAT_dom"/>
</dbReference>
<proteinExistence type="predicted"/>
<dbReference type="Proteomes" id="UP001205612">
    <property type="component" value="Unassembled WGS sequence"/>
</dbReference>
<evidence type="ECO:0000313" key="4">
    <source>
        <dbReference type="Proteomes" id="UP001205612"/>
    </source>
</evidence>